<dbReference type="Pfam" id="PF12799">
    <property type="entry name" value="LRR_4"/>
    <property type="match status" value="3"/>
</dbReference>
<evidence type="ECO:0000256" key="4">
    <source>
        <dbReference type="ARBA" id="ARBA00023242"/>
    </source>
</evidence>
<dbReference type="InterPro" id="IPR001611">
    <property type="entry name" value="Leu-rich_rpt"/>
</dbReference>
<dbReference type="SMART" id="SM00369">
    <property type="entry name" value="LRR_TYP"/>
    <property type="match status" value="6"/>
</dbReference>
<keyword evidence="3" id="KW-0677">Repeat</keyword>
<dbReference type="OrthoDB" id="266138at2759"/>
<evidence type="ECO:0000256" key="2">
    <source>
        <dbReference type="ARBA" id="ARBA00022614"/>
    </source>
</evidence>
<evidence type="ECO:0000256" key="5">
    <source>
        <dbReference type="ARBA" id="ARBA00023460"/>
    </source>
</evidence>
<dbReference type="SUPFAM" id="SSF52058">
    <property type="entry name" value="L domain-like"/>
    <property type="match status" value="1"/>
</dbReference>
<dbReference type="Gene3D" id="3.80.10.10">
    <property type="entry name" value="Ribonuclease Inhibitor"/>
    <property type="match status" value="2"/>
</dbReference>
<dbReference type="HOGENOM" id="CLU_044236_0_0_1"/>
<dbReference type="Pfam" id="PF13855">
    <property type="entry name" value="LRR_8"/>
    <property type="match status" value="1"/>
</dbReference>
<evidence type="ECO:0000256" key="3">
    <source>
        <dbReference type="ARBA" id="ARBA00022737"/>
    </source>
</evidence>
<dbReference type="STRING" id="933852.A0A0C3BMA6"/>
<feature type="compositionally biased region" description="Basic and acidic residues" evidence="6">
    <location>
        <begin position="1"/>
        <end position="12"/>
    </location>
</feature>
<accession>A0A0C3BMA6</accession>
<proteinExistence type="inferred from homology"/>
<dbReference type="InterPro" id="IPR025875">
    <property type="entry name" value="Leu-rich_rpt_4"/>
</dbReference>
<dbReference type="SMART" id="SM00446">
    <property type="entry name" value="LRRcap"/>
    <property type="match status" value="1"/>
</dbReference>
<dbReference type="FunFam" id="3.80.10.10:FF:000055">
    <property type="entry name" value="Protein phosphatase 1 regulatory subunit 7"/>
    <property type="match status" value="1"/>
</dbReference>
<dbReference type="InterPro" id="IPR003591">
    <property type="entry name" value="Leu-rich_rpt_typical-subtyp"/>
</dbReference>
<organism evidence="8 9">
    <name type="scientific">Serendipita vermifera MAFF 305830</name>
    <dbReference type="NCBI Taxonomy" id="933852"/>
    <lineage>
        <taxon>Eukaryota</taxon>
        <taxon>Fungi</taxon>
        <taxon>Dikarya</taxon>
        <taxon>Basidiomycota</taxon>
        <taxon>Agaricomycotina</taxon>
        <taxon>Agaricomycetes</taxon>
        <taxon>Sebacinales</taxon>
        <taxon>Serendipitaceae</taxon>
        <taxon>Serendipita</taxon>
    </lineage>
</organism>
<dbReference type="InterPro" id="IPR050576">
    <property type="entry name" value="Cilia_flagella_integrity"/>
</dbReference>
<dbReference type="PROSITE" id="PS51450">
    <property type="entry name" value="LRR"/>
    <property type="match status" value="7"/>
</dbReference>
<keyword evidence="2" id="KW-0433">Leucine-rich repeat</keyword>
<evidence type="ECO:0000313" key="9">
    <source>
        <dbReference type="Proteomes" id="UP000054097"/>
    </source>
</evidence>
<comment type="similarity">
    <text evidence="5">Belongs to the SDS22 family.</text>
</comment>
<dbReference type="PANTHER" id="PTHR45973">
    <property type="entry name" value="PROTEIN PHOSPHATASE 1 REGULATORY SUBUNIT SDS22-RELATED"/>
    <property type="match status" value="1"/>
</dbReference>
<evidence type="ECO:0000256" key="1">
    <source>
        <dbReference type="ARBA" id="ARBA00004123"/>
    </source>
</evidence>
<evidence type="ECO:0000313" key="8">
    <source>
        <dbReference type="EMBL" id="KIM33209.1"/>
    </source>
</evidence>
<comment type="subcellular location">
    <subcellularLocation>
        <location evidence="1">Nucleus</location>
    </subcellularLocation>
</comment>
<keyword evidence="4" id="KW-0539">Nucleus</keyword>
<reference evidence="9" key="2">
    <citation type="submission" date="2015-01" db="EMBL/GenBank/DDBJ databases">
        <title>Evolutionary Origins and Diversification of the Mycorrhizal Mutualists.</title>
        <authorList>
            <consortium name="DOE Joint Genome Institute"/>
            <consortium name="Mycorrhizal Genomics Consortium"/>
            <person name="Kohler A."/>
            <person name="Kuo A."/>
            <person name="Nagy L.G."/>
            <person name="Floudas D."/>
            <person name="Copeland A."/>
            <person name="Barry K.W."/>
            <person name="Cichocki N."/>
            <person name="Veneault-Fourrey C."/>
            <person name="LaButti K."/>
            <person name="Lindquist E.A."/>
            <person name="Lipzen A."/>
            <person name="Lundell T."/>
            <person name="Morin E."/>
            <person name="Murat C."/>
            <person name="Riley R."/>
            <person name="Ohm R."/>
            <person name="Sun H."/>
            <person name="Tunlid A."/>
            <person name="Henrissat B."/>
            <person name="Grigoriev I.V."/>
            <person name="Hibbett D.S."/>
            <person name="Martin F."/>
        </authorList>
    </citation>
    <scope>NUCLEOTIDE SEQUENCE [LARGE SCALE GENOMIC DNA]</scope>
    <source>
        <strain evidence="9">MAFF 305830</strain>
    </source>
</reference>
<dbReference type="GO" id="GO:0005634">
    <property type="term" value="C:nucleus"/>
    <property type="evidence" value="ECO:0007669"/>
    <property type="project" value="UniProtKB-SubCell"/>
</dbReference>
<dbReference type="PANTHER" id="PTHR45973:SF23">
    <property type="entry name" value="PROTEIN PHOSPHATASE 1 REGULATORY SUBUNIT 7"/>
    <property type="match status" value="1"/>
</dbReference>
<dbReference type="Proteomes" id="UP000054097">
    <property type="component" value="Unassembled WGS sequence"/>
</dbReference>
<reference evidence="8 9" key="1">
    <citation type="submission" date="2014-04" db="EMBL/GenBank/DDBJ databases">
        <authorList>
            <consortium name="DOE Joint Genome Institute"/>
            <person name="Kuo A."/>
            <person name="Zuccaro A."/>
            <person name="Kohler A."/>
            <person name="Nagy L.G."/>
            <person name="Floudas D."/>
            <person name="Copeland A."/>
            <person name="Barry K.W."/>
            <person name="Cichocki N."/>
            <person name="Veneault-Fourrey C."/>
            <person name="LaButti K."/>
            <person name="Lindquist E.A."/>
            <person name="Lipzen A."/>
            <person name="Lundell T."/>
            <person name="Morin E."/>
            <person name="Murat C."/>
            <person name="Sun H."/>
            <person name="Tunlid A."/>
            <person name="Henrissat B."/>
            <person name="Grigoriev I.V."/>
            <person name="Hibbett D.S."/>
            <person name="Martin F."/>
            <person name="Nordberg H.P."/>
            <person name="Cantor M.N."/>
            <person name="Hua S.X."/>
        </authorList>
    </citation>
    <scope>NUCLEOTIDE SEQUENCE [LARGE SCALE GENOMIC DNA]</scope>
    <source>
        <strain evidence="8 9">MAFF 305830</strain>
    </source>
</reference>
<protein>
    <recommendedName>
        <fullName evidence="7">U2A'/phosphoprotein 32 family A C-terminal domain-containing protein</fullName>
    </recommendedName>
</protein>
<evidence type="ECO:0000256" key="6">
    <source>
        <dbReference type="SAM" id="MobiDB-lite"/>
    </source>
</evidence>
<dbReference type="EMBL" id="KN824278">
    <property type="protein sequence ID" value="KIM33209.1"/>
    <property type="molecule type" value="Genomic_DNA"/>
</dbReference>
<dbReference type="InterPro" id="IPR003603">
    <property type="entry name" value="U2A'_phosphoprotein32A_C"/>
</dbReference>
<sequence>MNRPSSELEQKPTKSARVVVVSDDEDDKGFDDGQPLLEDVLAEFPDSTEEIDLAKSRLASCTHLGLPRFADHLKNLCLRANYIANLEKDVFGPLEHLEELDLYDNRIKTLGDALDDKQHLRILDLSFNLLRAVPTELLKIPGLQVLYFVQNKITRIEHLAHLGASLRSLELGSNRIRAIENLDALVNLEELWLGKNKITKLQGLEKLAKLRLLSIQSNRITKIEGLENLVNLEEFYISHNGLEKLEGLENNVKLTTLDVGNNQISVIENLSHLKVLQEFWASYNKIADINHLDQQLGENPALDTVYLEGNPAHLQDKVGYRRKVMIALPNLKQIDATFVKGV</sequence>
<feature type="domain" description="U2A'/phosphoprotein 32 family A C-terminal" evidence="7">
    <location>
        <begin position="317"/>
        <end position="335"/>
    </location>
</feature>
<dbReference type="SMART" id="SM00365">
    <property type="entry name" value="LRR_SD22"/>
    <property type="match status" value="9"/>
</dbReference>
<name>A0A0C3BMA6_SERVB</name>
<feature type="region of interest" description="Disordered" evidence="6">
    <location>
        <begin position="1"/>
        <end position="32"/>
    </location>
</feature>
<gene>
    <name evidence="8" type="ORF">M408DRAFT_326003</name>
</gene>
<keyword evidence="9" id="KW-1185">Reference proteome</keyword>
<dbReference type="AlphaFoldDB" id="A0A0C3BMA6"/>
<dbReference type="InterPro" id="IPR032675">
    <property type="entry name" value="LRR_dom_sf"/>
</dbReference>
<evidence type="ECO:0000259" key="7">
    <source>
        <dbReference type="SMART" id="SM00446"/>
    </source>
</evidence>